<evidence type="ECO:0000313" key="2">
    <source>
        <dbReference type="Proteomes" id="UP000824533"/>
    </source>
</evidence>
<keyword evidence="2" id="KW-1185">Reference proteome</keyword>
<comment type="caution">
    <text evidence="1">The sequence shown here is derived from an EMBL/GenBank/DDBJ whole genome shotgun (WGS) entry which is preliminary data.</text>
</comment>
<protein>
    <submittedName>
        <fullName evidence="1">Uncharacterized protein</fullName>
    </submittedName>
</protein>
<dbReference type="EMBL" id="CM034409">
    <property type="protein sequence ID" value="KAJ0171810.1"/>
    <property type="molecule type" value="Genomic_DNA"/>
</dbReference>
<dbReference type="Proteomes" id="UP000824533">
    <property type="component" value="Linkage Group LG23"/>
</dbReference>
<name>A0ACC1CJQ1_9NEOP</name>
<proteinExistence type="predicted"/>
<sequence length="92" mass="11026">MDRCRCEDYSEAVKKLKFYTIGTKRPDIIDNYDRSGYVLTWLKHGVDYDDMKFSKPKAYKIYSPEELPDQMLSKETKKIQKMWCPFMTPVKI</sequence>
<gene>
    <name evidence="1" type="ORF">K1T71_012573</name>
</gene>
<accession>A0ACC1CJQ1</accession>
<organism evidence="1 2">
    <name type="scientific">Dendrolimus kikuchii</name>
    <dbReference type="NCBI Taxonomy" id="765133"/>
    <lineage>
        <taxon>Eukaryota</taxon>
        <taxon>Metazoa</taxon>
        <taxon>Ecdysozoa</taxon>
        <taxon>Arthropoda</taxon>
        <taxon>Hexapoda</taxon>
        <taxon>Insecta</taxon>
        <taxon>Pterygota</taxon>
        <taxon>Neoptera</taxon>
        <taxon>Endopterygota</taxon>
        <taxon>Lepidoptera</taxon>
        <taxon>Glossata</taxon>
        <taxon>Ditrysia</taxon>
        <taxon>Bombycoidea</taxon>
        <taxon>Lasiocampidae</taxon>
        <taxon>Dendrolimus</taxon>
    </lineage>
</organism>
<evidence type="ECO:0000313" key="1">
    <source>
        <dbReference type="EMBL" id="KAJ0171810.1"/>
    </source>
</evidence>
<reference evidence="1 2" key="1">
    <citation type="journal article" date="2021" name="Front. Genet.">
        <title>Chromosome-Level Genome Assembly Reveals Significant Gene Expansion in the Toll and IMD Signaling Pathways of Dendrolimus kikuchii.</title>
        <authorList>
            <person name="Zhou J."/>
            <person name="Wu P."/>
            <person name="Xiong Z."/>
            <person name="Liu N."/>
            <person name="Zhao N."/>
            <person name="Ji M."/>
            <person name="Qiu Y."/>
            <person name="Yang B."/>
        </authorList>
    </citation>
    <scope>NUCLEOTIDE SEQUENCE [LARGE SCALE GENOMIC DNA]</scope>
    <source>
        <strain evidence="1">Ann1</strain>
    </source>
</reference>